<dbReference type="Proteomes" id="UP001500392">
    <property type="component" value="Unassembled WGS sequence"/>
</dbReference>
<evidence type="ECO:0000256" key="2">
    <source>
        <dbReference type="ARBA" id="ARBA00022679"/>
    </source>
</evidence>
<protein>
    <recommendedName>
        <fullName evidence="1">tRNA-uridine aminocarboxypropyltransferase</fullName>
        <ecNumber evidence="1">2.5.1.25</ecNumber>
    </recommendedName>
</protein>
<proteinExistence type="inferred from homology"/>
<comment type="caution">
    <text evidence="7">The sequence shown here is derived from an EMBL/GenBank/DDBJ whole genome shotgun (WGS) entry which is preliminary data.</text>
</comment>
<accession>A0ABP7W8I6</accession>
<dbReference type="SMART" id="SM01144">
    <property type="entry name" value="DTW"/>
    <property type="match status" value="1"/>
</dbReference>
<keyword evidence="2" id="KW-0808">Transferase</keyword>
<evidence type="ECO:0000256" key="5">
    <source>
        <dbReference type="ARBA" id="ARBA00034489"/>
    </source>
</evidence>
<dbReference type="EMBL" id="BAABDM010000001">
    <property type="protein sequence ID" value="GAA4082483.1"/>
    <property type="molecule type" value="Genomic_DNA"/>
</dbReference>
<evidence type="ECO:0000259" key="6">
    <source>
        <dbReference type="SMART" id="SM01144"/>
    </source>
</evidence>
<reference evidence="8" key="1">
    <citation type="journal article" date="2019" name="Int. J. Syst. Evol. Microbiol.">
        <title>The Global Catalogue of Microorganisms (GCM) 10K type strain sequencing project: providing services to taxonomists for standard genome sequencing and annotation.</title>
        <authorList>
            <consortium name="The Broad Institute Genomics Platform"/>
            <consortium name="The Broad Institute Genome Sequencing Center for Infectious Disease"/>
            <person name="Wu L."/>
            <person name="Ma J."/>
        </authorList>
    </citation>
    <scope>NUCLEOTIDE SEQUENCE [LARGE SCALE GENOMIC DNA]</scope>
    <source>
        <strain evidence="8">JCM 17304</strain>
    </source>
</reference>
<name>A0ABP7W8I6_9GAMM</name>
<keyword evidence="8" id="KW-1185">Reference proteome</keyword>
<comment type="similarity">
    <text evidence="5">Belongs to the TDD superfamily. DTWD2 family.</text>
</comment>
<dbReference type="Pfam" id="PF03942">
    <property type="entry name" value="DTW"/>
    <property type="match status" value="1"/>
</dbReference>
<dbReference type="PANTHER" id="PTHR21392:SF0">
    <property type="entry name" value="TRNA-URIDINE AMINOCARBOXYPROPYLTRANSFERASE 2"/>
    <property type="match status" value="1"/>
</dbReference>
<evidence type="ECO:0000256" key="1">
    <source>
        <dbReference type="ARBA" id="ARBA00012386"/>
    </source>
</evidence>
<dbReference type="InterPro" id="IPR005636">
    <property type="entry name" value="DTW"/>
</dbReference>
<feature type="domain" description="DTW" evidence="6">
    <location>
        <begin position="1"/>
        <end position="166"/>
    </location>
</feature>
<evidence type="ECO:0000313" key="7">
    <source>
        <dbReference type="EMBL" id="GAA4082483.1"/>
    </source>
</evidence>
<evidence type="ECO:0000313" key="8">
    <source>
        <dbReference type="Proteomes" id="UP001500392"/>
    </source>
</evidence>
<evidence type="ECO:0000256" key="3">
    <source>
        <dbReference type="ARBA" id="ARBA00022691"/>
    </source>
</evidence>
<sequence>MVLRHSDYRLVILQDPKEAKHALSSAPLLAKSIAGAQLIVGEVFAPEQILGEDWQSTSLLIFPGDKPVSSELLSKNQITTLILLDGTWRKVARLLHLNPWLSTLPCYAINADNSSQYKIRRSPRADGLSTIEAGVCALNELHAQQDFSNILLAFNKMIDLQIAAMGEATFKKNYP</sequence>
<dbReference type="PANTHER" id="PTHR21392">
    <property type="entry name" value="TRNA-URIDINE AMINOCARBOXYPROPYLTRANSFERASE 2"/>
    <property type="match status" value="1"/>
</dbReference>
<dbReference type="EC" id="2.5.1.25" evidence="1"/>
<gene>
    <name evidence="7" type="ORF">GCM10022414_01290</name>
</gene>
<keyword evidence="3" id="KW-0949">S-adenosyl-L-methionine</keyword>
<evidence type="ECO:0000256" key="4">
    <source>
        <dbReference type="ARBA" id="ARBA00022694"/>
    </source>
</evidence>
<dbReference type="InterPro" id="IPR039262">
    <property type="entry name" value="DTWD2/TAPT"/>
</dbReference>
<keyword evidence="4" id="KW-0819">tRNA processing</keyword>
<organism evidence="7 8">
    <name type="scientific">Zhongshania borealis</name>
    <dbReference type="NCBI Taxonomy" id="889488"/>
    <lineage>
        <taxon>Bacteria</taxon>
        <taxon>Pseudomonadati</taxon>
        <taxon>Pseudomonadota</taxon>
        <taxon>Gammaproteobacteria</taxon>
        <taxon>Cellvibrionales</taxon>
        <taxon>Spongiibacteraceae</taxon>
        <taxon>Zhongshania</taxon>
    </lineage>
</organism>